<evidence type="ECO:0008006" key="4">
    <source>
        <dbReference type="Google" id="ProtNLM"/>
    </source>
</evidence>
<proteinExistence type="predicted"/>
<keyword evidence="3" id="KW-1185">Reference proteome</keyword>
<evidence type="ECO:0000313" key="2">
    <source>
        <dbReference type="EMBL" id="SFT36660.1"/>
    </source>
</evidence>
<evidence type="ECO:0000256" key="1">
    <source>
        <dbReference type="SAM" id="MobiDB-lite"/>
    </source>
</evidence>
<dbReference type="EMBL" id="FPAT01000001">
    <property type="protein sequence ID" value="SFT36660.1"/>
    <property type="molecule type" value="Genomic_DNA"/>
</dbReference>
<gene>
    <name evidence="2" type="ORF">SAMN04487904_101519</name>
</gene>
<name>A0A1I6XED9_9ACTN</name>
<feature type="compositionally biased region" description="Basic and acidic residues" evidence="1">
    <location>
        <begin position="324"/>
        <end position="333"/>
    </location>
</feature>
<protein>
    <recommendedName>
        <fullName evidence="4">Adenylate cyclase, class 3</fullName>
    </recommendedName>
</protein>
<organism evidence="2 3">
    <name type="scientific">Actinopolyspora righensis</name>
    <dbReference type="NCBI Taxonomy" id="995060"/>
    <lineage>
        <taxon>Bacteria</taxon>
        <taxon>Bacillati</taxon>
        <taxon>Actinomycetota</taxon>
        <taxon>Actinomycetes</taxon>
        <taxon>Actinopolysporales</taxon>
        <taxon>Actinopolysporaceae</taxon>
        <taxon>Actinopolyspora</taxon>
        <taxon>Actinopolyspora alba group</taxon>
    </lineage>
</organism>
<accession>A0A1I6XED9</accession>
<evidence type="ECO:0000313" key="3">
    <source>
        <dbReference type="Proteomes" id="UP000199165"/>
    </source>
</evidence>
<feature type="region of interest" description="Disordered" evidence="1">
    <location>
        <begin position="226"/>
        <end position="333"/>
    </location>
</feature>
<dbReference type="AlphaFoldDB" id="A0A1I6XED9"/>
<dbReference type="STRING" id="995060.SAMN04487904_101519"/>
<feature type="compositionally biased region" description="Polar residues" evidence="1">
    <location>
        <begin position="299"/>
        <end position="316"/>
    </location>
</feature>
<reference evidence="3" key="1">
    <citation type="submission" date="2016-10" db="EMBL/GenBank/DDBJ databases">
        <authorList>
            <person name="Varghese N."/>
            <person name="Submissions S."/>
        </authorList>
    </citation>
    <scope>NUCLEOTIDE SEQUENCE [LARGE SCALE GENOMIC DNA]</scope>
    <source>
        <strain evidence="3">DSM 45501</strain>
    </source>
</reference>
<sequence>MDRELPTDNRSIGEHTGILAVDVRHFSKHNDVQQKMIAEQWLPDVLEQAASRAGIAELWRGRGFRAFRGDGYLLGFSPDLVAAVVDRFFDSLQAELRRRAAEFRAAEVELRLRTSLHLGPAQSFEALVADSSVVDSPSGKVMVDTGRMVDAAPVRSLLDHSDSNVTLVASVLSQAVMEHVVRAGRTTRQPSEFVEAPLEIDSKDYTGTGYLRAPVLSGELLSSGLLHGQPTDLESASSDERETDVDGGDVSNVLTGTAGKAVQTRDVQGGIHDTSVREVSRGVAATDHGSISIGRDLDQSTQKQEFSGQFHTSGDSNFGPASGRRGENESGEG</sequence>
<dbReference type="RefSeq" id="WP_092973279.1">
    <property type="nucleotide sequence ID" value="NZ_FPAT01000001.1"/>
</dbReference>
<dbReference type="Proteomes" id="UP000199165">
    <property type="component" value="Unassembled WGS sequence"/>
</dbReference>